<evidence type="ECO:0000256" key="2">
    <source>
        <dbReference type="ARBA" id="ARBA00005849"/>
    </source>
</evidence>
<dbReference type="RefSeq" id="WP_123147786.1">
    <property type="nucleotide sequence ID" value="NZ_FUIG01000019.1"/>
</dbReference>
<sequence length="176" mass="18850">MRRRRAIVIIAVTAASLVILPAIAWLGGLRTNLTRSYPLGLWRIEPLERTAAVGDLVFICPPDTAVLRMARDRFYLSRGLCPGWFSPLIKTVVATEGQAIAIGAGVSVDGKPLPRSDVQPRDAAGRALAPFAGGHVPAGFLFLHSDFAGSYDSRYFGPIPASGLLGRAQPLLTFEP</sequence>
<dbReference type="NCBIfam" id="TIGR02771">
    <property type="entry name" value="TraF_Ti"/>
    <property type="match status" value="1"/>
</dbReference>
<evidence type="ECO:0000256" key="3">
    <source>
        <dbReference type="ARBA" id="ARBA00022729"/>
    </source>
</evidence>
<feature type="domain" description="Peptidase S26" evidence="6">
    <location>
        <begin position="7"/>
        <end position="169"/>
    </location>
</feature>
<dbReference type="InterPro" id="IPR019533">
    <property type="entry name" value="Peptidase_S26"/>
</dbReference>
<gene>
    <name evidence="7" type="primary">traF</name>
    <name evidence="7" type="ORF">BQ8482_130232</name>
</gene>
<keyword evidence="4" id="KW-0574">Periplasm</keyword>
<dbReference type="Pfam" id="PF10502">
    <property type="entry name" value="Peptidase_S26"/>
    <property type="match status" value="1"/>
</dbReference>
<reference evidence="8" key="1">
    <citation type="submission" date="2016-12" db="EMBL/GenBank/DDBJ databases">
        <authorList>
            <person name="Brunel B."/>
        </authorList>
    </citation>
    <scope>NUCLEOTIDE SEQUENCE [LARGE SCALE GENOMIC DNA]</scope>
</reference>
<keyword evidence="8" id="KW-1185">Reference proteome</keyword>
<name>A0A2P9AGR1_9HYPH</name>
<evidence type="ECO:0000256" key="1">
    <source>
        <dbReference type="ARBA" id="ARBA00004418"/>
    </source>
</evidence>
<dbReference type="SUPFAM" id="SSF51306">
    <property type="entry name" value="LexA/Signal peptidase"/>
    <property type="match status" value="1"/>
</dbReference>
<accession>A0A2P9AGR1</accession>
<keyword evidence="5" id="KW-0184">Conjugation</keyword>
<evidence type="ECO:0000256" key="5">
    <source>
        <dbReference type="ARBA" id="ARBA00022971"/>
    </source>
</evidence>
<dbReference type="Proteomes" id="UP000245698">
    <property type="component" value="Unassembled WGS sequence"/>
</dbReference>
<evidence type="ECO:0000313" key="7">
    <source>
        <dbReference type="EMBL" id="SJM30333.1"/>
    </source>
</evidence>
<dbReference type="Gene3D" id="2.10.109.10">
    <property type="entry name" value="Umud Fragment, subunit A"/>
    <property type="match status" value="1"/>
</dbReference>
<dbReference type="AlphaFoldDB" id="A0A2P9AGR1"/>
<comment type="similarity">
    <text evidence="2">Belongs to the peptidase S26C family.</text>
</comment>
<comment type="subcellular location">
    <subcellularLocation>
        <location evidence="1">Periplasm</location>
    </subcellularLocation>
</comment>
<evidence type="ECO:0000313" key="8">
    <source>
        <dbReference type="Proteomes" id="UP000245698"/>
    </source>
</evidence>
<keyword evidence="3" id="KW-0732">Signal</keyword>
<protein>
    <submittedName>
        <fullName evidence="7">Putative conjugal transfer protein TraF</fullName>
    </submittedName>
</protein>
<evidence type="ECO:0000256" key="4">
    <source>
        <dbReference type="ARBA" id="ARBA00022764"/>
    </source>
</evidence>
<proteinExistence type="inferred from homology"/>
<dbReference type="EMBL" id="FUIG01000019">
    <property type="protein sequence ID" value="SJM30333.1"/>
    <property type="molecule type" value="Genomic_DNA"/>
</dbReference>
<evidence type="ECO:0000259" key="6">
    <source>
        <dbReference type="Pfam" id="PF10502"/>
    </source>
</evidence>
<organism evidence="7 8">
    <name type="scientific">Mesorhizobium delmotii</name>
    <dbReference type="NCBI Taxonomy" id="1631247"/>
    <lineage>
        <taxon>Bacteria</taxon>
        <taxon>Pseudomonadati</taxon>
        <taxon>Pseudomonadota</taxon>
        <taxon>Alphaproteobacteria</taxon>
        <taxon>Hyphomicrobiales</taxon>
        <taxon>Phyllobacteriaceae</taxon>
        <taxon>Mesorhizobium</taxon>
    </lineage>
</organism>
<dbReference type="GO" id="GO:0006465">
    <property type="term" value="P:signal peptide processing"/>
    <property type="evidence" value="ECO:0007669"/>
    <property type="project" value="InterPro"/>
</dbReference>
<dbReference type="InterPro" id="IPR036286">
    <property type="entry name" value="LexA/Signal_pep-like_sf"/>
</dbReference>
<dbReference type="NCBIfam" id="NF010412">
    <property type="entry name" value="PRK13838.1"/>
    <property type="match status" value="1"/>
</dbReference>
<dbReference type="GO" id="GO:0042597">
    <property type="term" value="C:periplasmic space"/>
    <property type="evidence" value="ECO:0007669"/>
    <property type="project" value="UniProtKB-SubCell"/>
</dbReference>
<dbReference type="InterPro" id="IPR014139">
    <property type="entry name" value="Peptidase_S26C_TraF"/>
</dbReference>
<dbReference type="GO" id="GO:0004252">
    <property type="term" value="F:serine-type endopeptidase activity"/>
    <property type="evidence" value="ECO:0007669"/>
    <property type="project" value="InterPro"/>
</dbReference>